<keyword evidence="1" id="KW-0472">Membrane</keyword>
<evidence type="ECO:0000313" key="2">
    <source>
        <dbReference type="Proteomes" id="UP000694920"/>
    </source>
</evidence>
<dbReference type="Proteomes" id="UP000694920">
    <property type="component" value="Unplaced"/>
</dbReference>
<protein>
    <submittedName>
        <fullName evidence="3">Uncharacterized protein LOC107273989</fullName>
    </submittedName>
</protein>
<dbReference type="AlphaFoldDB" id="A0AAJ7CDK2"/>
<dbReference type="KEGG" id="ccin:107273989"/>
<dbReference type="RefSeq" id="XP_015608187.1">
    <property type="nucleotide sequence ID" value="XM_015752701.1"/>
</dbReference>
<feature type="transmembrane region" description="Helical" evidence="1">
    <location>
        <begin position="69"/>
        <end position="96"/>
    </location>
</feature>
<accession>A0AAJ7CDK2</accession>
<dbReference type="GeneID" id="107273989"/>
<keyword evidence="1" id="KW-1133">Transmembrane helix</keyword>
<name>A0AAJ7CDK2_CEPCN</name>
<gene>
    <name evidence="3" type="primary">LOC107273989</name>
</gene>
<organism evidence="2 3">
    <name type="scientific">Cephus cinctus</name>
    <name type="common">Wheat stem sawfly</name>
    <dbReference type="NCBI Taxonomy" id="211228"/>
    <lineage>
        <taxon>Eukaryota</taxon>
        <taxon>Metazoa</taxon>
        <taxon>Ecdysozoa</taxon>
        <taxon>Arthropoda</taxon>
        <taxon>Hexapoda</taxon>
        <taxon>Insecta</taxon>
        <taxon>Pterygota</taxon>
        <taxon>Neoptera</taxon>
        <taxon>Endopterygota</taxon>
        <taxon>Hymenoptera</taxon>
        <taxon>Cephoidea</taxon>
        <taxon>Cephidae</taxon>
        <taxon>Cephus</taxon>
    </lineage>
</organism>
<evidence type="ECO:0000313" key="3">
    <source>
        <dbReference type="RefSeq" id="XP_015608187.1"/>
    </source>
</evidence>
<reference evidence="3" key="1">
    <citation type="submission" date="2025-08" db="UniProtKB">
        <authorList>
            <consortium name="RefSeq"/>
        </authorList>
    </citation>
    <scope>IDENTIFICATION</scope>
</reference>
<keyword evidence="1" id="KW-0812">Transmembrane</keyword>
<evidence type="ECO:0000256" key="1">
    <source>
        <dbReference type="SAM" id="Phobius"/>
    </source>
</evidence>
<proteinExistence type="predicted"/>
<sequence length="161" mass="16899">MGLKKKKKKPKTVRLKKVIEEAKRSMIPSNDAGVAIGSALKGAQAAVKRAGGKRNVRAPRILPVPSKVGGFLPFLVPVFAGLSAAGALAGGAAGIAKAVNDANANKEQLKESQRHNETMEAIALGKGLYLKPYKEGLGLGREQRAMSMKIIARSSLTLNTS</sequence>
<keyword evidence="2" id="KW-1185">Reference proteome</keyword>